<dbReference type="GO" id="GO:0008168">
    <property type="term" value="F:methyltransferase activity"/>
    <property type="evidence" value="ECO:0007669"/>
    <property type="project" value="UniProtKB-KW"/>
</dbReference>
<evidence type="ECO:0000313" key="4">
    <source>
        <dbReference type="Proteomes" id="UP000624325"/>
    </source>
</evidence>
<evidence type="ECO:0000313" key="3">
    <source>
        <dbReference type="EMBL" id="GIF61861.1"/>
    </source>
</evidence>
<dbReference type="PANTHER" id="PTHR43591:SF24">
    <property type="entry name" value="2-METHOXY-6-POLYPRENYL-1,4-BENZOQUINOL METHYLASE, MITOCHONDRIAL"/>
    <property type="match status" value="1"/>
</dbReference>
<comment type="caution">
    <text evidence="3">The sequence shown here is derived from an EMBL/GenBank/DDBJ whole genome shotgun (WGS) entry which is preliminary data.</text>
</comment>
<evidence type="ECO:0000256" key="1">
    <source>
        <dbReference type="SAM" id="Phobius"/>
    </source>
</evidence>
<name>A0ABQ4CGF9_9ACTN</name>
<keyword evidence="1" id="KW-0812">Transmembrane</keyword>
<dbReference type="Proteomes" id="UP000624325">
    <property type="component" value="Unassembled WGS sequence"/>
</dbReference>
<keyword evidence="4" id="KW-1185">Reference proteome</keyword>
<reference evidence="3 4" key="1">
    <citation type="submission" date="2021-01" db="EMBL/GenBank/DDBJ databases">
        <title>Whole genome shotgun sequence of Asanoa iriomotensis NBRC 100142.</title>
        <authorList>
            <person name="Komaki H."/>
            <person name="Tamura T."/>
        </authorList>
    </citation>
    <scope>NUCLEOTIDE SEQUENCE [LARGE SCALE GENOMIC DNA]</scope>
    <source>
        <strain evidence="3 4">NBRC 100142</strain>
    </source>
</reference>
<dbReference type="InterPro" id="IPR029063">
    <property type="entry name" value="SAM-dependent_MTases_sf"/>
</dbReference>
<keyword evidence="1" id="KW-1133">Transmembrane helix</keyword>
<dbReference type="Pfam" id="PF08241">
    <property type="entry name" value="Methyltransf_11"/>
    <property type="match status" value="1"/>
</dbReference>
<sequence length="272" mass="27891">MFDEHERAQWAGRAVAYRDSLAALCAGTTSALLDAAGVARGVAVLDVGTGTGTVASSALGRGASVTAVDAEPSMVALARGLLPGASVRIAVLPDLPFADATFDAAVANFVVNHVGDPLATLRSLGRVVRPGGRVAVTIWPHPPPVAQALWSDIFAAAGVVRPPDLPRLDPAHDFTRDVDGLSALLRQAGFADVSGSKVAWTHETDPESWWSGPASGIGATGAVLSAQDGPTRARVRAHFDRLTAVFAVVGGRLALPTAAILVCGWVARTSTV</sequence>
<evidence type="ECO:0000259" key="2">
    <source>
        <dbReference type="Pfam" id="PF08241"/>
    </source>
</evidence>
<dbReference type="EMBL" id="BONC01000143">
    <property type="protein sequence ID" value="GIF61861.1"/>
    <property type="molecule type" value="Genomic_DNA"/>
</dbReference>
<accession>A0ABQ4CGF9</accession>
<dbReference type="CDD" id="cd02440">
    <property type="entry name" value="AdoMet_MTases"/>
    <property type="match status" value="1"/>
</dbReference>
<dbReference type="PANTHER" id="PTHR43591">
    <property type="entry name" value="METHYLTRANSFERASE"/>
    <property type="match status" value="1"/>
</dbReference>
<protein>
    <submittedName>
        <fullName evidence="3">Methyltransferase</fullName>
    </submittedName>
</protein>
<dbReference type="GO" id="GO:0032259">
    <property type="term" value="P:methylation"/>
    <property type="evidence" value="ECO:0007669"/>
    <property type="project" value="UniProtKB-KW"/>
</dbReference>
<keyword evidence="3" id="KW-0808">Transferase</keyword>
<proteinExistence type="predicted"/>
<dbReference type="Gene3D" id="3.40.50.150">
    <property type="entry name" value="Vaccinia Virus protein VP39"/>
    <property type="match status" value="1"/>
</dbReference>
<gene>
    <name evidence="3" type="ORF">Air01nite_79560</name>
</gene>
<organism evidence="3 4">
    <name type="scientific">Asanoa iriomotensis</name>
    <dbReference type="NCBI Taxonomy" id="234613"/>
    <lineage>
        <taxon>Bacteria</taxon>
        <taxon>Bacillati</taxon>
        <taxon>Actinomycetota</taxon>
        <taxon>Actinomycetes</taxon>
        <taxon>Micromonosporales</taxon>
        <taxon>Micromonosporaceae</taxon>
        <taxon>Asanoa</taxon>
    </lineage>
</organism>
<keyword evidence="1" id="KW-0472">Membrane</keyword>
<feature type="transmembrane region" description="Helical" evidence="1">
    <location>
        <begin position="242"/>
        <end position="267"/>
    </location>
</feature>
<feature type="domain" description="Methyltransferase type 11" evidence="2">
    <location>
        <begin position="45"/>
        <end position="135"/>
    </location>
</feature>
<keyword evidence="3" id="KW-0489">Methyltransferase</keyword>
<dbReference type="InterPro" id="IPR013216">
    <property type="entry name" value="Methyltransf_11"/>
</dbReference>
<dbReference type="SUPFAM" id="SSF53335">
    <property type="entry name" value="S-adenosyl-L-methionine-dependent methyltransferases"/>
    <property type="match status" value="1"/>
</dbReference>